<keyword evidence="1" id="KW-0175">Coiled coil</keyword>
<feature type="coiled-coil region" evidence="1">
    <location>
        <begin position="65"/>
        <end position="92"/>
    </location>
</feature>
<keyword evidence="3" id="KW-1185">Reference proteome</keyword>
<reference evidence="2 3" key="1">
    <citation type="submission" date="2023-12" db="EMBL/GenBank/DDBJ databases">
        <title>Denitrificimonas halotolerans sp. nov.,a novel species isolated from landfill leachate.</title>
        <authorList>
            <person name="Wang S."/>
        </authorList>
    </citation>
    <scope>NUCLEOTIDE SEQUENCE [LARGE SCALE GENOMIC DNA]</scope>
    <source>
        <strain evidence="2 3">JX-1</strain>
    </source>
</reference>
<name>A0ABU5GQZ5_9GAMM</name>
<protein>
    <submittedName>
        <fullName evidence="2">DUF3037 domain-containing protein</fullName>
    </submittedName>
</protein>
<evidence type="ECO:0000256" key="1">
    <source>
        <dbReference type="SAM" id="Coils"/>
    </source>
</evidence>
<accession>A0ABU5GQZ5</accession>
<dbReference type="Proteomes" id="UP001294570">
    <property type="component" value="Unassembled WGS sequence"/>
</dbReference>
<evidence type="ECO:0000313" key="2">
    <source>
        <dbReference type="EMBL" id="MDY7219401.1"/>
    </source>
</evidence>
<gene>
    <name evidence="2" type="ORF">TOI97_07450</name>
</gene>
<organism evidence="2 3">
    <name type="scientific">Denitrificimonas halotolerans</name>
    <dbReference type="NCBI Taxonomy" id="3098930"/>
    <lineage>
        <taxon>Bacteria</taxon>
        <taxon>Pseudomonadati</taxon>
        <taxon>Pseudomonadota</taxon>
        <taxon>Gammaproteobacteria</taxon>
        <taxon>Pseudomonadales</taxon>
        <taxon>Pseudomonadaceae</taxon>
        <taxon>Denitrificimonas</taxon>
    </lineage>
</organism>
<evidence type="ECO:0000313" key="3">
    <source>
        <dbReference type="Proteomes" id="UP001294570"/>
    </source>
</evidence>
<sequence>MKRTAYQYAILRFMPYVETGEFANVGLVMTAPQEGFFAYQLQEKRYARLTHFFKDLDGRIYLSAIRAMKEELDRLQELTQRYQNDNHCLFEELIRPRETIFRFSKPSLVLTSTPQEQLQTLYNYYVEHAFVTREYRETVLEGHVRDLLTAASLADRYKPARLGDKQYHVTIPFVEQKQEQLLKAIKPLDLGHKETVKILEKAGQWQFRLHELKCREQLPKDMLFAVDGPEEDDTPQYEAYINAFALLEKVAEVLPITQKNAVLEFAK</sequence>
<dbReference type="InterPro" id="IPR021398">
    <property type="entry name" value="DUF3037"/>
</dbReference>
<proteinExistence type="predicted"/>
<dbReference type="Pfam" id="PF11236">
    <property type="entry name" value="DUF3037"/>
    <property type="match status" value="1"/>
</dbReference>
<dbReference type="RefSeq" id="WP_321553494.1">
    <property type="nucleotide sequence ID" value="NZ_JAXIVU010000008.1"/>
</dbReference>
<dbReference type="EMBL" id="JAXIVU010000008">
    <property type="protein sequence ID" value="MDY7219401.1"/>
    <property type="molecule type" value="Genomic_DNA"/>
</dbReference>
<comment type="caution">
    <text evidence="2">The sequence shown here is derived from an EMBL/GenBank/DDBJ whole genome shotgun (WGS) entry which is preliminary data.</text>
</comment>